<reference evidence="3" key="1">
    <citation type="journal article" date="2006" name="PLoS Biol.">
        <title>Macronuclear genome sequence of the ciliate Tetrahymena thermophila, a model eukaryote.</title>
        <authorList>
            <person name="Eisen J.A."/>
            <person name="Coyne R.S."/>
            <person name="Wu M."/>
            <person name="Wu D."/>
            <person name="Thiagarajan M."/>
            <person name="Wortman J.R."/>
            <person name="Badger J.H."/>
            <person name="Ren Q."/>
            <person name="Amedeo P."/>
            <person name="Jones K.M."/>
            <person name="Tallon L.J."/>
            <person name="Delcher A.L."/>
            <person name="Salzberg S.L."/>
            <person name="Silva J.C."/>
            <person name="Haas B.J."/>
            <person name="Majoros W.H."/>
            <person name="Farzad M."/>
            <person name="Carlton J.M."/>
            <person name="Smith R.K. Jr."/>
            <person name="Garg J."/>
            <person name="Pearlman R.E."/>
            <person name="Karrer K.M."/>
            <person name="Sun L."/>
            <person name="Manning G."/>
            <person name="Elde N.C."/>
            <person name="Turkewitz A.P."/>
            <person name="Asai D.J."/>
            <person name="Wilkes D.E."/>
            <person name="Wang Y."/>
            <person name="Cai H."/>
            <person name="Collins K."/>
            <person name="Stewart B.A."/>
            <person name="Lee S.R."/>
            <person name="Wilamowska K."/>
            <person name="Weinberg Z."/>
            <person name="Ruzzo W.L."/>
            <person name="Wloga D."/>
            <person name="Gaertig J."/>
            <person name="Frankel J."/>
            <person name="Tsao C.-C."/>
            <person name="Gorovsky M.A."/>
            <person name="Keeling P.J."/>
            <person name="Waller R.F."/>
            <person name="Patron N.J."/>
            <person name="Cherry J.M."/>
            <person name="Stover N.A."/>
            <person name="Krieger C.J."/>
            <person name="del Toro C."/>
            <person name="Ryder H.F."/>
            <person name="Williamson S.C."/>
            <person name="Barbeau R.A."/>
            <person name="Hamilton E.P."/>
            <person name="Orias E."/>
        </authorList>
    </citation>
    <scope>NUCLEOTIDE SEQUENCE [LARGE SCALE GENOMIC DNA]</scope>
    <source>
        <strain evidence="3">SB210</strain>
    </source>
</reference>
<dbReference type="InParanoid" id="I7M305"/>
<keyword evidence="1" id="KW-0175">Coiled coil</keyword>
<keyword evidence="3" id="KW-1185">Reference proteome</keyword>
<organism evidence="2 3">
    <name type="scientific">Tetrahymena thermophila (strain SB210)</name>
    <dbReference type="NCBI Taxonomy" id="312017"/>
    <lineage>
        <taxon>Eukaryota</taxon>
        <taxon>Sar</taxon>
        <taxon>Alveolata</taxon>
        <taxon>Ciliophora</taxon>
        <taxon>Intramacronucleata</taxon>
        <taxon>Oligohymenophorea</taxon>
        <taxon>Hymenostomatida</taxon>
        <taxon>Tetrahymenina</taxon>
        <taxon>Tetrahymenidae</taxon>
        <taxon>Tetrahymena</taxon>
    </lineage>
</organism>
<evidence type="ECO:0000256" key="1">
    <source>
        <dbReference type="SAM" id="Coils"/>
    </source>
</evidence>
<evidence type="ECO:0000313" key="2">
    <source>
        <dbReference type="EMBL" id="EAS01820.2"/>
    </source>
</evidence>
<evidence type="ECO:0000313" key="3">
    <source>
        <dbReference type="Proteomes" id="UP000009168"/>
    </source>
</evidence>
<gene>
    <name evidence="2" type="ORF">TTHERM_00565650</name>
</gene>
<accession>I7M305</accession>
<dbReference type="RefSeq" id="XP_001022065.2">
    <property type="nucleotide sequence ID" value="XM_001022065.2"/>
</dbReference>
<protein>
    <recommendedName>
        <fullName evidence="4">Ubiquitin-conjugating enzyme</fullName>
    </recommendedName>
</protein>
<evidence type="ECO:0008006" key="4">
    <source>
        <dbReference type="Google" id="ProtNLM"/>
    </source>
</evidence>
<dbReference type="Proteomes" id="UP000009168">
    <property type="component" value="Unassembled WGS sequence"/>
</dbReference>
<sequence length="340" mass="41102">MSFNYQNDAFHSKIYENYKSKLVEQKAQNVSQQQAQNLQKRSKQLEDLKKVYSVQKVELFFDAGEIDRNEYHITFQSKKNGKSYNIRLQLSYDFPQRRPKFYLDNKFLEDYIDPQTLEIKYYDYYPWNTEESTLVELVKNINEMMNIRPVNFGDDYQIIAEQIAFQLKETQKCKELNQITMQNLFPKIDENKRESEYIKLSKNPEIINQQIQSSQEYCKLLQNCKEKSDMVSTLATSIEKEYRNLEEFKKQVNLKQEQFSQKLQEYLYLHGEIQKFQERFEIQAAIAILDCEIYNLEDEINKLMQDRFQNNLNEIAKKFKLLKEEQIYLQLLKQQYMKSN</sequence>
<dbReference type="AlphaFoldDB" id="I7M305"/>
<feature type="coiled-coil region" evidence="1">
    <location>
        <begin position="238"/>
        <end position="325"/>
    </location>
</feature>
<feature type="coiled-coil region" evidence="1">
    <location>
        <begin position="28"/>
        <end position="55"/>
    </location>
</feature>
<dbReference type="EMBL" id="GG662556">
    <property type="protein sequence ID" value="EAS01820.2"/>
    <property type="molecule type" value="Genomic_DNA"/>
</dbReference>
<dbReference type="GeneID" id="7844068"/>
<dbReference type="KEGG" id="tet:TTHERM_00565650"/>
<name>I7M305_TETTS</name>
<proteinExistence type="predicted"/>